<dbReference type="NCBIfam" id="TIGR02595">
    <property type="entry name" value="PEP_CTERM"/>
    <property type="match status" value="1"/>
</dbReference>
<evidence type="ECO:0000313" key="2">
    <source>
        <dbReference type="EMBL" id="TLD71082.1"/>
    </source>
</evidence>
<keyword evidence="3" id="KW-1185">Reference proteome</keyword>
<dbReference type="EMBL" id="VAUV01000006">
    <property type="protein sequence ID" value="TLD71082.1"/>
    <property type="molecule type" value="Genomic_DNA"/>
</dbReference>
<evidence type="ECO:0000256" key="1">
    <source>
        <dbReference type="SAM" id="SignalP"/>
    </source>
</evidence>
<sequence>MRASNHSDSKAPRRTIFAILASALLSTPLTAAVSLASGNYTENFNAALDPNAWTLSNVGVRAYTDGGRPNVTVAAAGGDGLVSGTAPAGTNIGDILTSIKPAGSYASLGFSGSWLTNNSAPAGPVNGDLTFTRTATLSFDSLGTHSQIDSISFLLAAGDSIDGVEGVFEVLLDGNVIFRRDFESGGTLRTSGFSTGFEDVGTGITPLATAANLLGAGFYRETWSAGATTTANRFAESWTVESAYQINLQNIAHSSDTLYLQFVWRGFNSDFSDEFLAIDNLAVSVPEPSRFLLLCSSLGLILMRRRRH</sequence>
<dbReference type="Proteomes" id="UP000306196">
    <property type="component" value="Unassembled WGS sequence"/>
</dbReference>
<name>A0A5R8KFJ5_9BACT</name>
<dbReference type="RefSeq" id="WP_138085911.1">
    <property type="nucleotide sequence ID" value="NZ_VAUV01000006.1"/>
</dbReference>
<proteinExistence type="predicted"/>
<feature type="signal peptide" evidence="1">
    <location>
        <begin position="1"/>
        <end position="31"/>
    </location>
</feature>
<accession>A0A5R8KFJ5</accession>
<protein>
    <submittedName>
        <fullName evidence="2">PEP-CTERM sorting domain-containing protein</fullName>
    </submittedName>
</protein>
<reference evidence="2 3" key="1">
    <citation type="submission" date="2019-05" db="EMBL/GenBank/DDBJ databases">
        <title>Verrucobacter flavum gen. nov., sp. nov. a new member of the family Verrucomicrobiaceae.</title>
        <authorList>
            <person name="Szuroczki S."/>
            <person name="Abbaszade G."/>
            <person name="Szabo A."/>
            <person name="Felfoldi T."/>
            <person name="Schumann P."/>
            <person name="Boka K."/>
            <person name="Keki Z."/>
            <person name="Toumi M."/>
            <person name="Toth E."/>
        </authorList>
    </citation>
    <scope>NUCLEOTIDE SEQUENCE [LARGE SCALE GENOMIC DNA]</scope>
    <source>
        <strain evidence="2 3">MG-N-17</strain>
    </source>
</reference>
<keyword evidence="1" id="KW-0732">Signal</keyword>
<dbReference type="InterPro" id="IPR013424">
    <property type="entry name" value="Ice-binding_C"/>
</dbReference>
<comment type="caution">
    <text evidence="2">The sequence shown here is derived from an EMBL/GenBank/DDBJ whole genome shotgun (WGS) entry which is preliminary data.</text>
</comment>
<organism evidence="2 3">
    <name type="scientific">Phragmitibacter flavus</name>
    <dbReference type="NCBI Taxonomy" id="2576071"/>
    <lineage>
        <taxon>Bacteria</taxon>
        <taxon>Pseudomonadati</taxon>
        <taxon>Verrucomicrobiota</taxon>
        <taxon>Verrucomicrobiia</taxon>
        <taxon>Verrucomicrobiales</taxon>
        <taxon>Verrucomicrobiaceae</taxon>
        <taxon>Phragmitibacter</taxon>
    </lineage>
</organism>
<feature type="chain" id="PRO_5024364618" evidence="1">
    <location>
        <begin position="32"/>
        <end position="308"/>
    </location>
</feature>
<gene>
    <name evidence="2" type="ORF">FEM03_09215</name>
</gene>
<evidence type="ECO:0000313" key="3">
    <source>
        <dbReference type="Proteomes" id="UP000306196"/>
    </source>
</evidence>
<dbReference type="AlphaFoldDB" id="A0A5R8KFJ5"/>